<feature type="transmembrane region" description="Helical" evidence="6">
    <location>
        <begin position="57"/>
        <end position="78"/>
    </location>
</feature>
<dbReference type="PANTHER" id="PTHR16119:SF17">
    <property type="entry name" value="TRANSMEMBRANE PROTEIN 144"/>
    <property type="match status" value="1"/>
</dbReference>
<evidence type="ECO:0000313" key="7">
    <source>
        <dbReference type="EMBL" id="ADL26186.1"/>
    </source>
</evidence>
<evidence type="ECO:0000256" key="2">
    <source>
        <dbReference type="ARBA" id="ARBA00006117"/>
    </source>
</evidence>
<gene>
    <name evidence="7" type="ordered locus">FSU_1161</name>
</gene>
<dbReference type="InterPro" id="IPR010651">
    <property type="entry name" value="Sugar_transport"/>
</dbReference>
<evidence type="ECO:0000256" key="4">
    <source>
        <dbReference type="ARBA" id="ARBA00022989"/>
    </source>
</evidence>
<accession>D9S9L3</accession>
<comment type="similarity">
    <text evidence="2">Belongs to the GRP transporter (TC 2.A.7.5) family.</text>
</comment>
<dbReference type="Proteomes" id="UP000000517">
    <property type="component" value="Chromosome"/>
</dbReference>
<dbReference type="GO" id="GO:0015144">
    <property type="term" value="F:carbohydrate transmembrane transporter activity"/>
    <property type="evidence" value="ECO:0007669"/>
    <property type="project" value="InterPro"/>
</dbReference>
<dbReference type="PANTHER" id="PTHR16119">
    <property type="entry name" value="TRANSMEMBRANE PROTEIN 144"/>
    <property type="match status" value="1"/>
</dbReference>
<evidence type="ECO:0000256" key="1">
    <source>
        <dbReference type="ARBA" id="ARBA00004141"/>
    </source>
</evidence>
<keyword evidence="3 6" id="KW-0812">Transmembrane</keyword>
<dbReference type="Pfam" id="PF07857">
    <property type="entry name" value="TMEM144"/>
    <property type="match status" value="1"/>
</dbReference>
<proteinExistence type="inferred from homology"/>
<dbReference type="InterPro" id="IPR012435">
    <property type="entry name" value="TMEM144"/>
</dbReference>
<sequence length="284" mass="30885">MGNSYVGLILAVFAFGTYMVPLKAWSKFSSWAYLSCMALGMFIGQLCISFATDSFRLLPVGLLCGFLWVCAGAFCFWAVKAEQDLTGAGVRSMGVSILASFVSGVLIFSESTLLYFSIPAILLLLFGLSRLAPPQGNIFRNWRSLLGGLIFGLFLIPYKFANVPILEFMGSFALGIFVSAELLVAILSIKRRAFFEYGLAPSITSMFMGVLWVIGQHGCFWAIDSNGALGYAVGYPLTQLNLLVNLLWGVVVFHEYPTKPERIKLAIAVSVILCGGALLALSKM</sequence>
<comment type="subcellular location">
    <subcellularLocation>
        <location evidence="1">Membrane</location>
        <topology evidence="1">Multi-pass membrane protein</topology>
    </subcellularLocation>
</comment>
<keyword evidence="4 6" id="KW-1133">Transmembrane helix</keyword>
<keyword evidence="5 6" id="KW-0472">Membrane</keyword>
<name>D9S9L3_FIBSS</name>
<organism evidence="7 8">
    <name type="scientific">Fibrobacter succinogenes (strain ATCC 19169 / S85)</name>
    <dbReference type="NCBI Taxonomy" id="59374"/>
    <lineage>
        <taxon>Bacteria</taxon>
        <taxon>Pseudomonadati</taxon>
        <taxon>Fibrobacterota</taxon>
        <taxon>Fibrobacteria</taxon>
        <taxon>Fibrobacterales</taxon>
        <taxon>Fibrobacteraceae</taxon>
        <taxon>Fibrobacter</taxon>
    </lineage>
</organism>
<dbReference type="GO" id="GO:0016020">
    <property type="term" value="C:membrane"/>
    <property type="evidence" value="ECO:0007669"/>
    <property type="project" value="UniProtKB-SubCell"/>
</dbReference>
<dbReference type="KEGG" id="fsc:FSU_1161"/>
<dbReference type="AlphaFoldDB" id="D9S9L3"/>
<feature type="transmembrane region" description="Helical" evidence="6">
    <location>
        <begin position="144"/>
        <end position="162"/>
    </location>
</feature>
<protein>
    <submittedName>
        <fullName evidence="7">Putative membrane protein</fullName>
    </submittedName>
</protein>
<feature type="transmembrane region" description="Helical" evidence="6">
    <location>
        <begin position="199"/>
        <end position="223"/>
    </location>
</feature>
<evidence type="ECO:0000256" key="6">
    <source>
        <dbReference type="SAM" id="Phobius"/>
    </source>
</evidence>
<feature type="transmembrane region" description="Helical" evidence="6">
    <location>
        <begin position="6"/>
        <end position="24"/>
    </location>
</feature>
<evidence type="ECO:0000256" key="5">
    <source>
        <dbReference type="ARBA" id="ARBA00023136"/>
    </source>
</evidence>
<feature type="transmembrane region" description="Helical" evidence="6">
    <location>
        <begin position="168"/>
        <end position="187"/>
    </location>
</feature>
<dbReference type="RefSeq" id="WP_014545495.1">
    <property type="nucleotide sequence ID" value="NC_013410.1"/>
</dbReference>
<dbReference type="HOGENOM" id="CLU_979163_0_0_0"/>
<dbReference type="EMBL" id="CP002158">
    <property type="protein sequence ID" value="ADL26186.1"/>
    <property type="molecule type" value="Genomic_DNA"/>
</dbReference>
<dbReference type="STRING" id="59374.FSU_1161"/>
<evidence type="ECO:0000313" key="8">
    <source>
        <dbReference type="Proteomes" id="UP000000517"/>
    </source>
</evidence>
<feature type="transmembrane region" description="Helical" evidence="6">
    <location>
        <begin position="31"/>
        <end position="51"/>
    </location>
</feature>
<evidence type="ECO:0000256" key="3">
    <source>
        <dbReference type="ARBA" id="ARBA00022692"/>
    </source>
</evidence>
<feature type="transmembrane region" description="Helical" evidence="6">
    <location>
        <begin position="265"/>
        <end position="282"/>
    </location>
</feature>
<feature type="transmembrane region" description="Helical" evidence="6">
    <location>
        <begin position="114"/>
        <end position="132"/>
    </location>
</feature>
<dbReference type="OrthoDB" id="9801825at2"/>
<feature type="transmembrane region" description="Helical" evidence="6">
    <location>
        <begin position="229"/>
        <end position="253"/>
    </location>
</feature>
<reference evidence="8" key="1">
    <citation type="submission" date="2010-08" db="EMBL/GenBank/DDBJ databases">
        <title>Complete sequence of Fibrobacter succinogenes subsp. succinogenes S85.</title>
        <authorList>
            <person name="Durkin A.S."/>
            <person name="Nelson K.E."/>
            <person name="Morrison M."/>
            <person name="Forsberg C.W."/>
            <person name="Wilson D.B."/>
            <person name="Russell J.B."/>
            <person name="Cann I.K.O."/>
            <person name="Mackie R.I."/>
            <person name="White B.A."/>
        </authorList>
    </citation>
    <scope>NUCLEOTIDE SEQUENCE [LARGE SCALE GENOMIC DNA]</scope>
    <source>
        <strain evidence="8">ATCC 19169 / S85</strain>
    </source>
</reference>